<dbReference type="EC" id="3.1.13.1" evidence="5"/>
<dbReference type="InterPro" id="IPR012340">
    <property type="entry name" value="NA-bd_OB-fold"/>
</dbReference>
<dbReference type="GO" id="GO:0003676">
    <property type="term" value="F:nucleic acid binding"/>
    <property type="evidence" value="ECO:0007669"/>
    <property type="project" value="InterPro"/>
</dbReference>
<protein>
    <submittedName>
        <fullName evidence="5">Exoribonuclease 2</fullName>
        <ecNumber evidence="5">3.1.13.1</ecNumber>
    </submittedName>
</protein>
<evidence type="ECO:0000313" key="5">
    <source>
        <dbReference type="EMBL" id="SSZ30617.1"/>
    </source>
</evidence>
<dbReference type="InterPro" id="IPR013223">
    <property type="entry name" value="RNase_B_OB_dom"/>
</dbReference>
<keyword evidence="2 5" id="KW-0378">Hydrolase</keyword>
<dbReference type="GO" id="GO:0008859">
    <property type="term" value="F:exoribonuclease II activity"/>
    <property type="evidence" value="ECO:0007669"/>
    <property type="project" value="UniProtKB-EC"/>
</dbReference>
<reference evidence="5 6" key="1">
    <citation type="submission" date="2018-06" db="EMBL/GenBank/DDBJ databases">
        <authorList>
            <consortium name="Pathogen Informatics"/>
            <person name="Doyle S."/>
        </authorList>
    </citation>
    <scope>NUCLEOTIDE SEQUENCE [LARGE SCALE GENOMIC DNA]</scope>
    <source>
        <strain evidence="5 6">NCTC5908</strain>
    </source>
</reference>
<evidence type="ECO:0000256" key="1">
    <source>
        <dbReference type="ARBA" id="ARBA00022722"/>
    </source>
</evidence>
<evidence type="ECO:0000256" key="2">
    <source>
        <dbReference type="ARBA" id="ARBA00022801"/>
    </source>
</evidence>
<keyword evidence="1" id="KW-0540">Nuclease</keyword>
<dbReference type="Gene3D" id="2.40.50.640">
    <property type="match status" value="1"/>
</dbReference>
<dbReference type="GO" id="GO:0005829">
    <property type="term" value="C:cytosol"/>
    <property type="evidence" value="ECO:0007669"/>
    <property type="project" value="UniProtKB-ARBA"/>
</dbReference>
<evidence type="ECO:0000256" key="3">
    <source>
        <dbReference type="ARBA" id="ARBA00022839"/>
    </source>
</evidence>
<dbReference type="EMBL" id="UFSP01000004">
    <property type="protein sequence ID" value="SSZ30617.1"/>
    <property type="molecule type" value="Genomic_DNA"/>
</dbReference>
<feature type="domain" description="Cold-shock" evidence="4">
    <location>
        <begin position="23"/>
        <end position="78"/>
    </location>
</feature>
<accession>A0A336N852</accession>
<sequence length="162" mass="18216">MFQDNPLLAQLKQQIHDSKERVEGTVKGSDKAYGFLECDKKSYFIAPPAMKKVMHGDKISATIEKQGDKEQAEPETLIEPMLTRFIAKVRFNKDKKLQVLVDHPNINQPIGAAQSKAVKEELQEGDWVVATLKSTLCATIVFSMRKSLNLFATPMMNWHLGG</sequence>
<dbReference type="SUPFAM" id="SSF50249">
    <property type="entry name" value="Nucleic acid-binding proteins"/>
    <property type="match status" value="2"/>
</dbReference>
<evidence type="ECO:0000259" key="4">
    <source>
        <dbReference type="SMART" id="SM00357"/>
    </source>
</evidence>
<evidence type="ECO:0000313" key="6">
    <source>
        <dbReference type="Proteomes" id="UP000253728"/>
    </source>
</evidence>
<dbReference type="Gene3D" id="2.40.50.140">
    <property type="entry name" value="Nucleic acid-binding proteins"/>
    <property type="match status" value="1"/>
</dbReference>
<dbReference type="Pfam" id="PF08206">
    <property type="entry name" value="OB_RNB"/>
    <property type="match status" value="1"/>
</dbReference>
<gene>
    <name evidence="5" type="primary">rnb_2</name>
    <name evidence="5" type="ORF">NCTC5908_02447</name>
</gene>
<name>A0A336N852_AGGAP</name>
<keyword evidence="3" id="KW-0269">Exonuclease</keyword>
<dbReference type="InterPro" id="IPR011129">
    <property type="entry name" value="CSD"/>
</dbReference>
<dbReference type="SMART" id="SM00357">
    <property type="entry name" value="CSP"/>
    <property type="match status" value="1"/>
</dbReference>
<organism evidence="5 6">
    <name type="scientific">Aggregatibacter aphrophilus</name>
    <name type="common">Haemophilus aphrophilus</name>
    <dbReference type="NCBI Taxonomy" id="732"/>
    <lineage>
        <taxon>Bacteria</taxon>
        <taxon>Pseudomonadati</taxon>
        <taxon>Pseudomonadota</taxon>
        <taxon>Gammaproteobacteria</taxon>
        <taxon>Pasteurellales</taxon>
        <taxon>Pasteurellaceae</taxon>
        <taxon>Aggregatibacter</taxon>
    </lineage>
</organism>
<dbReference type="AlphaFoldDB" id="A0A336N852"/>
<dbReference type="Proteomes" id="UP000253728">
    <property type="component" value="Unassembled WGS sequence"/>
</dbReference>
<proteinExistence type="predicted"/>